<reference evidence="2 3" key="1">
    <citation type="submission" date="2016-10" db="EMBL/GenBank/DDBJ databases">
        <authorList>
            <person name="de Groot N.N."/>
        </authorList>
    </citation>
    <scope>NUCLEOTIDE SEQUENCE [LARGE SCALE GENOMIC DNA]</scope>
    <source>
        <strain evidence="2 3">CGMCC 1.11156</strain>
    </source>
</reference>
<dbReference type="Gene3D" id="3.40.50.1000">
    <property type="entry name" value="HAD superfamily/HAD-like"/>
    <property type="match status" value="2"/>
</dbReference>
<dbReference type="GO" id="GO:0016791">
    <property type="term" value="F:phosphatase activity"/>
    <property type="evidence" value="ECO:0007669"/>
    <property type="project" value="TreeGrafter"/>
</dbReference>
<feature type="compositionally biased region" description="Pro residues" evidence="1">
    <location>
        <begin position="329"/>
        <end position="340"/>
    </location>
</feature>
<dbReference type="InterPro" id="IPR036412">
    <property type="entry name" value="HAD-like_sf"/>
</dbReference>
<dbReference type="InterPro" id="IPR006357">
    <property type="entry name" value="HAD-SF_hydro_IIA"/>
</dbReference>
<protein>
    <submittedName>
        <fullName evidence="2">Haloacid Dehalogenase Superfamily Class (Subfamily) IIA</fullName>
    </submittedName>
</protein>
<dbReference type="Proteomes" id="UP000198649">
    <property type="component" value="Unassembled WGS sequence"/>
</dbReference>
<evidence type="ECO:0000313" key="2">
    <source>
        <dbReference type="EMBL" id="SFJ11483.1"/>
    </source>
</evidence>
<gene>
    <name evidence="2" type="ORF">SAMN05216561_11878</name>
</gene>
<dbReference type="EMBL" id="FOQG01000018">
    <property type="protein sequence ID" value="SFJ11483.1"/>
    <property type="molecule type" value="Genomic_DNA"/>
</dbReference>
<evidence type="ECO:0000256" key="1">
    <source>
        <dbReference type="SAM" id="MobiDB-lite"/>
    </source>
</evidence>
<dbReference type="AlphaFoldDB" id="A0A1I3NQA1"/>
<feature type="region of interest" description="Disordered" evidence="1">
    <location>
        <begin position="320"/>
        <end position="340"/>
    </location>
</feature>
<dbReference type="Pfam" id="PF13242">
    <property type="entry name" value="Hydrolase_like"/>
    <property type="match status" value="1"/>
</dbReference>
<sequence length="340" mass="35183">MLGESHGALCSDHDLAMLDLDGVVYIGPDAVPGAAEHLDAVRAEGMRLAFITNNAARPPEAVAEHLRSLGVDAAPGDVVTSAQAAARVLVDRLGAGARVILLGAAGLAEALAAEGLVATGVSDDDAQAVVTGYGPDVLWRDIMRAAVRVREGLWWVASNSDYTIPTPYGVAPGHGVLVETLRRFTGVEPVVAGKPQRPLLDETVRRVGGERPLMVGDRLDTDIEGARNAGLPSLLVLTGVTGLAELVAARPQERPTYVAADLGGLLQTHRAPREAGGAWELGGWSARVGDGSLSVTGDGGPDDWWRVVACAAWAATDLGTEVPDTAGLEPPPPAAAPRDR</sequence>
<dbReference type="InterPro" id="IPR023214">
    <property type="entry name" value="HAD_sf"/>
</dbReference>
<name>A0A1I3NQA1_9ACTN</name>
<dbReference type="SUPFAM" id="SSF56784">
    <property type="entry name" value="HAD-like"/>
    <property type="match status" value="1"/>
</dbReference>
<evidence type="ECO:0000313" key="3">
    <source>
        <dbReference type="Proteomes" id="UP000198649"/>
    </source>
</evidence>
<accession>A0A1I3NQA1</accession>
<proteinExistence type="predicted"/>
<dbReference type="PANTHER" id="PTHR19288:SF95">
    <property type="entry name" value="D-GLYCEROL 3-PHOSPHATE PHOSPHATASE"/>
    <property type="match status" value="1"/>
</dbReference>
<dbReference type="NCBIfam" id="TIGR01460">
    <property type="entry name" value="HAD-SF-IIA"/>
    <property type="match status" value="1"/>
</dbReference>
<dbReference type="RefSeq" id="WP_246166415.1">
    <property type="nucleotide sequence ID" value="NZ_BKAF01000022.1"/>
</dbReference>
<keyword evidence="3" id="KW-1185">Reference proteome</keyword>
<dbReference type="PANTHER" id="PTHR19288">
    <property type="entry name" value="4-NITROPHENYLPHOSPHATASE-RELATED"/>
    <property type="match status" value="1"/>
</dbReference>
<dbReference type="STRING" id="1005945.SAMN05216561_11878"/>
<dbReference type="Pfam" id="PF13344">
    <property type="entry name" value="Hydrolase_6"/>
    <property type="match status" value="1"/>
</dbReference>
<organism evidence="2 3">
    <name type="scientific">Nocardioides psychrotolerans</name>
    <dbReference type="NCBI Taxonomy" id="1005945"/>
    <lineage>
        <taxon>Bacteria</taxon>
        <taxon>Bacillati</taxon>
        <taxon>Actinomycetota</taxon>
        <taxon>Actinomycetes</taxon>
        <taxon>Propionibacteriales</taxon>
        <taxon>Nocardioidaceae</taxon>
        <taxon>Nocardioides</taxon>
    </lineage>
</organism>
<dbReference type="GO" id="GO:0005737">
    <property type="term" value="C:cytoplasm"/>
    <property type="evidence" value="ECO:0007669"/>
    <property type="project" value="TreeGrafter"/>
</dbReference>